<dbReference type="SUPFAM" id="SSF46609">
    <property type="entry name" value="Fe,Mn superoxide dismutase (SOD), N-terminal domain"/>
    <property type="match status" value="1"/>
</dbReference>
<sequence length="260" mass="30770">MHFSHLIVLLFCVQNSFSLSPHEVPAENLIEYPLPKLEYDFDDLEPYIDGATVRAHYNGHHESYRKKMNEFLQKWRSSVSSKLPYQSLYQILQNLNKVPHDLEISILNNVGGYVNHALYWSILSPNPSKQLRLPEGHLLERIKSDFDSFDEFKNKFTAEALKLFGSGYVWLVSEKPNFDGSEGRLRIVSSSNQDSPITFKLLPLLVIDVWEHAYYLKHQYKRVEHVEDFWYLVDWKKVDALVKFWEEFNWELHGTYREDL</sequence>
<protein>
    <recommendedName>
        <fullName evidence="3 9">Superoxide dismutase</fullName>
        <ecNumber evidence="3 9">1.15.1.1</ecNumber>
    </recommendedName>
</protein>
<name>T1G3D8_HELRO</name>
<feature type="domain" description="Manganese/iron superoxide dismutase N-terminal" evidence="11">
    <location>
        <begin position="31"/>
        <end position="124"/>
    </location>
</feature>
<evidence type="ECO:0000259" key="11">
    <source>
        <dbReference type="Pfam" id="PF00081"/>
    </source>
</evidence>
<evidence type="ECO:0000313" key="14">
    <source>
        <dbReference type="EnsemblMetazoa" id="HelroP78629"/>
    </source>
</evidence>
<dbReference type="EMBL" id="AMQM01004207">
    <property type="status" value="NOT_ANNOTATED_CDS"/>
    <property type="molecule type" value="Genomic_DNA"/>
</dbReference>
<dbReference type="SUPFAM" id="SSF54719">
    <property type="entry name" value="Fe,Mn superoxide dismutase (SOD), C-terminal domain"/>
    <property type="match status" value="1"/>
</dbReference>
<dbReference type="PROSITE" id="PS00088">
    <property type="entry name" value="SOD_MN"/>
    <property type="match status" value="1"/>
</dbReference>
<accession>T1G3D8</accession>
<evidence type="ECO:0000256" key="6">
    <source>
        <dbReference type="ARBA" id="ARBA00023211"/>
    </source>
</evidence>
<dbReference type="eggNOG" id="KOG0876">
    <property type="taxonomic scope" value="Eukaryota"/>
</dbReference>
<dbReference type="OrthoDB" id="239262at2759"/>
<dbReference type="RefSeq" id="XP_009017316.1">
    <property type="nucleotide sequence ID" value="XM_009019068.1"/>
</dbReference>
<comment type="function">
    <text evidence="1">Destroys superoxide anion radicals which are normally produced within the cells and which are toxic to biological systems.</text>
</comment>
<dbReference type="AlphaFoldDB" id="T1G3D8"/>
<proteinExistence type="inferred from homology"/>
<dbReference type="Pfam" id="PF00081">
    <property type="entry name" value="Sod_Fe_N"/>
    <property type="match status" value="1"/>
</dbReference>
<dbReference type="KEGG" id="hro:HELRODRAFT_78629"/>
<evidence type="ECO:0000256" key="5">
    <source>
        <dbReference type="ARBA" id="ARBA00023002"/>
    </source>
</evidence>
<keyword evidence="5 9" id="KW-0560">Oxidoreductase</keyword>
<dbReference type="STRING" id="6412.T1G3D8"/>
<reference evidence="15" key="1">
    <citation type="submission" date="2012-12" db="EMBL/GenBank/DDBJ databases">
        <authorList>
            <person name="Hellsten U."/>
            <person name="Grimwood J."/>
            <person name="Chapman J.A."/>
            <person name="Shapiro H."/>
            <person name="Aerts A."/>
            <person name="Otillar R.P."/>
            <person name="Terry A.Y."/>
            <person name="Boore J.L."/>
            <person name="Simakov O."/>
            <person name="Marletaz F."/>
            <person name="Cho S.-J."/>
            <person name="Edsinger-Gonzales E."/>
            <person name="Havlak P."/>
            <person name="Kuo D.-H."/>
            <person name="Larsson T."/>
            <person name="Lv J."/>
            <person name="Arendt D."/>
            <person name="Savage R."/>
            <person name="Osoegawa K."/>
            <person name="de Jong P."/>
            <person name="Lindberg D.R."/>
            <person name="Seaver E.C."/>
            <person name="Weisblat D.A."/>
            <person name="Putnam N.H."/>
            <person name="Grigoriev I.V."/>
            <person name="Rokhsar D.S."/>
        </authorList>
    </citation>
    <scope>NUCLEOTIDE SEQUENCE</scope>
</reference>
<keyword evidence="4 8" id="KW-0479">Metal-binding</keyword>
<evidence type="ECO:0000256" key="7">
    <source>
        <dbReference type="ARBA" id="ARBA00049204"/>
    </source>
</evidence>
<dbReference type="PANTHER" id="PTHR43595:SF2">
    <property type="entry name" value="SMALL RIBOSOMAL SUBUNIT PROTEIN MS42"/>
    <property type="match status" value="1"/>
</dbReference>
<dbReference type="Pfam" id="PF02777">
    <property type="entry name" value="Sod_Fe_C"/>
    <property type="match status" value="1"/>
</dbReference>
<feature type="chain" id="PRO_5010981114" description="Superoxide dismutase" evidence="10">
    <location>
        <begin position="19"/>
        <end position="260"/>
    </location>
</feature>
<evidence type="ECO:0000256" key="8">
    <source>
        <dbReference type="PIRSR" id="PIRSR000349-1"/>
    </source>
</evidence>
<comment type="catalytic activity">
    <reaction evidence="7 9">
        <text>2 superoxide + 2 H(+) = H2O2 + O2</text>
        <dbReference type="Rhea" id="RHEA:20696"/>
        <dbReference type="ChEBI" id="CHEBI:15378"/>
        <dbReference type="ChEBI" id="CHEBI:15379"/>
        <dbReference type="ChEBI" id="CHEBI:16240"/>
        <dbReference type="ChEBI" id="CHEBI:18421"/>
        <dbReference type="EC" id="1.15.1.1"/>
    </reaction>
</comment>
<keyword evidence="15" id="KW-1185">Reference proteome</keyword>
<feature type="domain" description="Manganese/iron superoxide dismutase C-terminal" evidence="12">
    <location>
        <begin position="134"/>
        <end position="239"/>
    </location>
</feature>
<dbReference type="Proteomes" id="UP000015101">
    <property type="component" value="Unassembled WGS sequence"/>
</dbReference>
<feature type="signal peptide" evidence="10">
    <location>
        <begin position="1"/>
        <end position="18"/>
    </location>
</feature>
<dbReference type="InParanoid" id="T1G3D8"/>
<dbReference type="OMA" id="HNQFWEM"/>
<keyword evidence="6" id="KW-0464">Manganese</keyword>
<dbReference type="Gene3D" id="3.55.40.20">
    <property type="entry name" value="Iron/manganese superoxide dismutase, C-terminal domain"/>
    <property type="match status" value="1"/>
</dbReference>
<dbReference type="CTD" id="20215586"/>
<evidence type="ECO:0000256" key="3">
    <source>
        <dbReference type="ARBA" id="ARBA00012682"/>
    </source>
</evidence>
<feature type="binding site" evidence="8">
    <location>
        <position position="212"/>
    </location>
    <ligand>
        <name>Mn(2+)</name>
        <dbReference type="ChEBI" id="CHEBI:29035"/>
    </ligand>
</feature>
<organism evidence="14 15">
    <name type="scientific">Helobdella robusta</name>
    <name type="common">Californian leech</name>
    <dbReference type="NCBI Taxonomy" id="6412"/>
    <lineage>
        <taxon>Eukaryota</taxon>
        <taxon>Metazoa</taxon>
        <taxon>Spiralia</taxon>
        <taxon>Lophotrochozoa</taxon>
        <taxon>Annelida</taxon>
        <taxon>Clitellata</taxon>
        <taxon>Hirudinea</taxon>
        <taxon>Rhynchobdellida</taxon>
        <taxon>Glossiphoniidae</taxon>
        <taxon>Helobdella</taxon>
    </lineage>
</organism>
<dbReference type="Gene3D" id="1.10.287.990">
    <property type="entry name" value="Fe,Mn superoxide dismutase (SOD) domain"/>
    <property type="match status" value="1"/>
</dbReference>
<evidence type="ECO:0000256" key="10">
    <source>
        <dbReference type="SAM" id="SignalP"/>
    </source>
</evidence>
<comment type="similarity">
    <text evidence="2 9">Belongs to the iron/manganese superoxide dismutase family.</text>
</comment>
<evidence type="ECO:0000259" key="12">
    <source>
        <dbReference type="Pfam" id="PF02777"/>
    </source>
</evidence>
<dbReference type="GeneID" id="20215586"/>
<dbReference type="InterPro" id="IPR019831">
    <property type="entry name" value="Mn/Fe_SOD_N"/>
</dbReference>
<dbReference type="InterPro" id="IPR036324">
    <property type="entry name" value="Mn/Fe_SOD_N_sf"/>
</dbReference>
<dbReference type="PRINTS" id="PR01703">
    <property type="entry name" value="MNSODISMTASE"/>
</dbReference>
<dbReference type="EnsemblMetazoa" id="HelroT78629">
    <property type="protein sequence ID" value="HelroP78629"/>
    <property type="gene ID" value="HelroG78629"/>
</dbReference>
<dbReference type="InterPro" id="IPR036314">
    <property type="entry name" value="SOD_C_sf"/>
</dbReference>
<keyword evidence="10" id="KW-0732">Signal</keyword>
<dbReference type="GO" id="GO:0046872">
    <property type="term" value="F:metal ion binding"/>
    <property type="evidence" value="ECO:0007669"/>
    <property type="project" value="UniProtKB-KW"/>
</dbReference>
<evidence type="ECO:0000313" key="13">
    <source>
        <dbReference type="EMBL" id="ESO04737.1"/>
    </source>
</evidence>
<reference evidence="13 15" key="2">
    <citation type="journal article" date="2013" name="Nature">
        <title>Insights into bilaterian evolution from three spiralian genomes.</title>
        <authorList>
            <person name="Simakov O."/>
            <person name="Marletaz F."/>
            <person name="Cho S.J."/>
            <person name="Edsinger-Gonzales E."/>
            <person name="Havlak P."/>
            <person name="Hellsten U."/>
            <person name="Kuo D.H."/>
            <person name="Larsson T."/>
            <person name="Lv J."/>
            <person name="Arendt D."/>
            <person name="Savage R."/>
            <person name="Osoegawa K."/>
            <person name="de Jong P."/>
            <person name="Grimwood J."/>
            <person name="Chapman J.A."/>
            <person name="Shapiro H."/>
            <person name="Aerts A."/>
            <person name="Otillar R.P."/>
            <person name="Terry A.Y."/>
            <person name="Boore J.L."/>
            <person name="Grigoriev I.V."/>
            <person name="Lindberg D.R."/>
            <person name="Seaver E.C."/>
            <person name="Weisblat D.A."/>
            <person name="Putnam N.H."/>
            <person name="Rokhsar D.S."/>
        </authorList>
    </citation>
    <scope>NUCLEOTIDE SEQUENCE</scope>
</reference>
<dbReference type="EMBL" id="KB096457">
    <property type="protein sequence ID" value="ESO04737.1"/>
    <property type="molecule type" value="Genomic_DNA"/>
</dbReference>
<dbReference type="PIRSF" id="PIRSF000349">
    <property type="entry name" value="SODismutase"/>
    <property type="match status" value="1"/>
</dbReference>
<dbReference type="HOGENOM" id="CLU_031625_0_1_1"/>
<dbReference type="GO" id="GO:0004784">
    <property type="term" value="F:superoxide dismutase activity"/>
    <property type="evidence" value="ECO:0007669"/>
    <property type="project" value="UniProtKB-EC"/>
</dbReference>
<evidence type="ECO:0000256" key="4">
    <source>
        <dbReference type="ARBA" id="ARBA00022723"/>
    </source>
</evidence>
<evidence type="ECO:0000256" key="9">
    <source>
        <dbReference type="RuleBase" id="RU000414"/>
    </source>
</evidence>
<reference evidence="14" key="3">
    <citation type="submission" date="2015-06" db="UniProtKB">
        <authorList>
            <consortium name="EnsemblMetazoa"/>
        </authorList>
    </citation>
    <scope>IDENTIFICATION</scope>
</reference>
<evidence type="ECO:0000313" key="15">
    <source>
        <dbReference type="Proteomes" id="UP000015101"/>
    </source>
</evidence>
<dbReference type="InterPro" id="IPR001189">
    <property type="entry name" value="Mn/Fe_SOD"/>
</dbReference>
<dbReference type="InterPro" id="IPR019833">
    <property type="entry name" value="Mn/Fe_SOD_BS"/>
</dbReference>
<feature type="binding site" evidence="8">
    <location>
        <position position="208"/>
    </location>
    <ligand>
        <name>Mn(2+)</name>
        <dbReference type="ChEBI" id="CHEBI:29035"/>
    </ligand>
</feature>
<dbReference type="EC" id="1.15.1.1" evidence="3 9"/>
<feature type="binding site" evidence="8">
    <location>
        <position position="116"/>
    </location>
    <ligand>
        <name>Mn(2+)</name>
        <dbReference type="ChEBI" id="CHEBI:29035"/>
    </ligand>
</feature>
<dbReference type="GO" id="GO:0005737">
    <property type="term" value="C:cytoplasm"/>
    <property type="evidence" value="ECO:0000318"/>
    <property type="project" value="GO_Central"/>
</dbReference>
<comment type="function">
    <text evidence="9">Destroys radicals which are normally produced within the cells and which are toxic to biological systems.</text>
</comment>
<evidence type="ECO:0000256" key="2">
    <source>
        <dbReference type="ARBA" id="ARBA00008714"/>
    </source>
</evidence>
<evidence type="ECO:0000256" key="1">
    <source>
        <dbReference type="ARBA" id="ARBA00002170"/>
    </source>
</evidence>
<feature type="binding site" evidence="8">
    <location>
        <position position="56"/>
    </location>
    <ligand>
        <name>Mn(2+)</name>
        <dbReference type="ChEBI" id="CHEBI:29035"/>
    </ligand>
</feature>
<dbReference type="PANTHER" id="PTHR43595">
    <property type="entry name" value="37S RIBOSOMAL PROTEIN S26, MITOCHONDRIAL"/>
    <property type="match status" value="1"/>
</dbReference>
<gene>
    <name evidence="14" type="primary">20215586</name>
    <name evidence="13" type="ORF">HELRODRAFT_78629</name>
</gene>
<dbReference type="InterPro" id="IPR019832">
    <property type="entry name" value="Mn/Fe_SOD_C"/>
</dbReference>